<evidence type="ECO:0000259" key="5">
    <source>
        <dbReference type="PROSITE" id="PS50853"/>
    </source>
</evidence>
<feature type="compositionally biased region" description="Polar residues" evidence="1">
    <location>
        <begin position="776"/>
        <end position="795"/>
    </location>
</feature>
<keyword evidence="3" id="KW-0732">Signal</keyword>
<protein>
    <submittedName>
        <fullName evidence="6">Uncharacterized protein</fullName>
    </submittedName>
</protein>
<feature type="region of interest" description="Disordered" evidence="1">
    <location>
        <begin position="720"/>
        <end position="803"/>
    </location>
</feature>
<dbReference type="InterPro" id="IPR007110">
    <property type="entry name" value="Ig-like_dom"/>
</dbReference>
<feature type="domain" description="Fibronectin type-III" evidence="5">
    <location>
        <begin position="250"/>
        <end position="344"/>
    </location>
</feature>
<dbReference type="PROSITE" id="PS50835">
    <property type="entry name" value="IG_LIKE"/>
    <property type="match status" value="1"/>
</dbReference>
<feature type="domain" description="Fibronectin type-III" evidence="5">
    <location>
        <begin position="553"/>
        <end position="651"/>
    </location>
</feature>
<evidence type="ECO:0000313" key="6">
    <source>
        <dbReference type="EMBL" id="CAL1531414.1"/>
    </source>
</evidence>
<dbReference type="SUPFAM" id="SSF49265">
    <property type="entry name" value="Fibronectin type III"/>
    <property type="match status" value="2"/>
</dbReference>
<evidence type="ECO:0000313" key="7">
    <source>
        <dbReference type="Proteomes" id="UP001497497"/>
    </source>
</evidence>
<feature type="compositionally biased region" description="Low complexity" evidence="1">
    <location>
        <begin position="735"/>
        <end position="760"/>
    </location>
</feature>
<dbReference type="InterPro" id="IPR003961">
    <property type="entry name" value="FN3_dom"/>
</dbReference>
<dbReference type="InterPro" id="IPR013783">
    <property type="entry name" value="Ig-like_fold"/>
</dbReference>
<keyword evidence="7" id="KW-1185">Reference proteome</keyword>
<dbReference type="SMART" id="SM00060">
    <property type="entry name" value="FN3"/>
    <property type="match status" value="3"/>
</dbReference>
<feature type="compositionally biased region" description="Polar residues" evidence="1">
    <location>
        <begin position="725"/>
        <end position="734"/>
    </location>
</feature>
<name>A0AAV2HG19_LYMST</name>
<comment type="caution">
    <text evidence="6">The sequence shown here is derived from an EMBL/GenBank/DDBJ whole genome shotgun (WGS) entry which is preliminary data.</text>
</comment>
<dbReference type="AlphaFoldDB" id="A0AAV2HG19"/>
<dbReference type="Gene3D" id="2.60.40.10">
    <property type="entry name" value="Immunoglobulins"/>
    <property type="match status" value="4"/>
</dbReference>
<evidence type="ECO:0000256" key="3">
    <source>
        <dbReference type="SAM" id="SignalP"/>
    </source>
</evidence>
<gene>
    <name evidence="6" type="ORF">GSLYS_00005509001</name>
</gene>
<sequence>MISIQKTTLFLLFALGLSPVTILSASSLLEELGLTGNIIGREFVYVGDELQLTCVLDSNEFTASNITFTVYYPFESNDTRKCINQQQVYVINDSTAVLSVPNVSRAGRAEYSCLVASECINNMPSSSGEWVASLDISIQYRPQNITNFTCVVFNFNENMNCTWQHPVPYDVTLNDTKVSLVYTTDPQRFSFFVCPQLNFNGCFWNNLTQTGSNQEWFIIEINVTNMNTIDAAIQSQIFKVEPSQNVKPAPVTDLLITNTITKNKFLLSWNQARSQYHQLIFQVFHKLPEEEDFKMIMNNITATNLTYELRPNTMHTFYVQCYPGNGYSGYWSDKTFYSYHTPEQPPSSGPETTNGSYSDLSVSCEGDRRKVMVFWTYVNESARNGVITIYSVKFEGKVLKNVSNDSHSATVEVSCYNKKPVDLEIAAVNSAGESPIPSVVRLAPFSFQVPSKVKESFAIEWNGTNAKAFWNGSDHNMNISYTVFWCIEDTESPCKGPIYWRHVPESQPYLDIPELPSKATDYRFGLAVRDGENASGIQWTDCWFNPQPSSLPSPEILNIQPDTESATVVWLKIQCTKKSQILLTGYRVLWCQQQKCNDSSSIQSLDLAATLSSVKVSRLDANTIYKVAVLGKVHDQLGKELLWKEVTPKPAESKMLVIVMSISAIVLVLVLSCFGAKVLYKNCQISRERTKGLQIVETNYASPRMEDMNSASADELILENPPVPMNQTNRSIAESPSSVLNTVSDSSSSDSSGRGSDSKSLFTTKPKKSQGAKNPKINSKNYESPQTIPSTTEGSTGTGMLDEQETSLQDGSDYFKFGDVYNQGLSKLHTISVVSHSTDNSNTGEQNRCSMQELNSHKGSANTITINRKMAPKPLNVSQEEIVAVSIGPNERKSSNLVSVEEYMTIGQMDAILQKVVINMADAHTSPNSSSSIPYLDSGTSLNQLKSKSSQKSLQIFPDDLNDIAILSLHSTS</sequence>
<reference evidence="6 7" key="1">
    <citation type="submission" date="2024-04" db="EMBL/GenBank/DDBJ databases">
        <authorList>
            <consortium name="Genoscope - CEA"/>
            <person name="William W."/>
        </authorList>
    </citation>
    <scope>NUCLEOTIDE SEQUENCE [LARGE SCALE GENOMIC DNA]</scope>
</reference>
<keyword evidence="2" id="KW-1133">Transmembrane helix</keyword>
<dbReference type="Proteomes" id="UP001497497">
    <property type="component" value="Unassembled WGS sequence"/>
</dbReference>
<dbReference type="EMBL" id="CAXITT010000088">
    <property type="protein sequence ID" value="CAL1531414.1"/>
    <property type="molecule type" value="Genomic_DNA"/>
</dbReference>
<evidence type="ECO:0000256" key="2">
    <source>
        <dbReference type="SAM" id="Phobius"/>
    </source>
</evidence>
<accession>A0AAV2HG19</accession>
<feature type="chain" id="PRO_5043943058" evidence="3">
    <location>
        <begin position="26"/>
        <end position="973"/>
    </location>
</feature>
<feature type="signal peptide" evidence="3">
    <location>
        <begin position="1"/>
        <end position="25"/>
    </location>
</feature>
<feature type="transmembrane region" description="Helical" evidence="2">
    <location>
        <begin position="655"/>
        <end position="680"/>
    </location>
</feature>
<keyword evidence="2" id="KW-0812">Transmembrane</keyword>
<evidence type="ECO:0000259" key="4">
    <source>
        <dbReference type="PROSITE" id="PS50835"/>
    </source>
</evidence>
<dbReference type="InterPro" id="IPR036116">
    <property type="entry name" value="FN3_sf"/>
</dbReference>
<evidence type="ECO:0000256" key="1">
    <source>
        <dbReference type="SAM" id="MobiDB-lite"/>
    </source>
</evidence>
<dbReference type="PROSITE" id="PS50853">
    <property type="entry name" value="FN3"/>
    <property type="match status" value="2"/>
</dbReference>
<feature type="domain" description="Ig-like" evidence="4">
    <location>
        <begin position="19"/>
        <end position="137"/>
    </location>
</feature>
<organism evidence="6 7">
    <name type="scientific">Lymnaea stagnalis</name>
    <name type="common">Great pond snail</name>
    <name type="synonym">Helix stagnalis</name>
    <dbReference type="NCBI Taxonomy" id="6523"/>
    <lineage>
        <taxon>Eukaryota</taxon>
        <taxon>Metazoa</taxon>
        <taxon>Spiralia</taxon>
        <taxon>Lophotrochozoa</taxon>
        <taxon>Mollusca</taxon>
        <taxon>Gastropoda</taxon>
        <taxon>Heterobranchia</taxon>
        <taxon>Euthyneura</taxon>
        <taxon>Panpulmonata</taxon>
        <taxon>Hygrophila</taxon>
        <taxon>Lymnaeoidea</taxon>
        <taxon>Lymnaeidae</taxon>
        <taxon>Lymnaea</taxon>
    </lineage>
</organism>
<dbReference type="CDD" id="cd00063">
    <property type="entry name" value="FN3"/>
    <property type="match status" value="1"/>
</dbReference>
<keyword evidence="2" id="KW-0472">Membrane</keyword>
<proteinExistence type="predicted"/>